<reference evidence="11" key="1">
    <citation type="submission" date="2016-11" db="UniProtKB">
        <authorList>
            <consortium name="WormBaseParasite"/>
        </authorList>
    </citation>
    <scope>IDENTIFICATION</scope>
</reference>
<keyword evidence="5 8" id="KW-0472">Membrane</keyword>
<feature type="transmembrane region" description="Helical" evidence="8">
    <location>
        <begin position="498"/>
        <end position="523"/>
    </location>
</feature>
<evidence type="ECO:0000313" key="10">
    <source>
        <dbReference type="Proteomes" id="UP000095287"/>
    </source>
</evidence>
<dbReference type="GO" id="GO:0006897">
    <property type="term" value="P:endocytosis"/>
    <property type="evidence" value="ECO:0007669"/>
    <property type="project" value="TreeGrafter"/>
</dbReference>
<accession>A0A1I7Y070</accession>
<dbReference type="PANTHER" id="PTHR10796">
    <property type="entry name" value="PATCHED-RELATED"/>
    <property type="match status" value="1"/>
</dbReference>
<evidence type="ECO:0000256" key="8">
    <source>
        <dbReference type="SAM" id="Phobius"/>
    </source>
</evidence>
<keyword evidence="10" id="KW-1185">Reference proteome</keyword>
<dbReference type="AlphaFoldDB" id="A0A1I7Y070"/>
<feature type="region of interest" description="Disordered" evidence="7">
    <location>
        <begin position="68"/>
        <end position="87"/>
    </location>
</feature>
<dbReference type="Gene3D" id="1.20.1640.10">
    <property type="entry name" value="Multidrug efflux transporter AcrB transmembrane domain"/>
    <property type="match status" value="2"/>
</dbReference>
<dbReference type="PROSITE" id="PS50156">
    <property type="entry name" value="SSD"/>
    <property type="match status" value="1"/>
</dbReference>
<comment type="similarity">
    <text evidence="2">Belongs to the patched family.</text>
</comment>
<dbReference type="InterPro" id="IPR003392">
    <property type="entry name" value="PTHD_SSD"/>
</dbReference>
<evidence type="ECO:0000313" key="11">
    <source>
        <dbReference type="WBParaSite" id="L893_g11302.t1"/>
    </source>
</evidence>
<evidence type="ECO:0000256" key="3">
    <source>
        <dbReference type="ARBA" id="ARBA00022692"/>
    </source>
</evidence>
<feature type="transmembrane region" description="Helical" evidence="8">
    <location>
        <begin position="802"/>
        <end position="822"/>
    </location>
</feature>
<keyword evidence="6" id="KW-0325">Glycoprotein</keyword>
<evidence type="ECO:0000256" key="5">
    <source>
        <dbReference type="ARBA" id="ARBA00023136"/>
    </source>
</evidence>
<feature type="transmembrane region" description="Helical" evidence="8">
    <location>
        <begin position="396"/>
        <end position="420"/>
    </location>
</feature>
<feature type="transmembrane region" description="Helical" evidence="8">
    <location>
        <begin position="903"/>
        <end position="924"/>
    </location>
</feature>
<sequence length="947" mass="105192">MVSKEEHSSKFGCCEQNYGRSTVNRGINDICVYERFSIQSRQLTPQDESLVSRELDFPEPVCNFPTHNKAGIPPIHNPSSPPAADPNSLSRLRSRFVSASMKGDNERRHTLADRIFFETGFLIGSHPVWVIAAFVLITVTCSVGLLNFGELNDIEEQFTPLDSPSWNEKRVFDEFNRREGEPYGSKVFVQARDGGTLLRTAQAEALVDLIAFLEHNVTVDGLGYRQLCTSGCNSNDLVTFIFTSLTRNVSAQALVDPKKPDPNVRLTYPTMKLLDNVIYVGDKFFGVDTTKSKSRNDRGGIINNVKLVEVGFQSFLKNATHKALLERWDAKLWEAVQEVNRSSTLLQIVFINQAMIANEVRRTGLSAMPYLVACMVMFVVLCLITTSHPEENHPLAVVIGVITPIFGIATAFGILIGAFGLAYQPIVTVSVFLVLTVGIDDMFLIMAAWRSTDSKLKTNERLGETLIEAGPSICLSTLTNVLSFAIGGLTSTPAIKVFSIYTTVAIAVAFFYQVFIFGALLALSPKKLSCKGPNFLRMVKTSYQCYVKKLSNGLASGKAQIAALLFFIVYSYVIYVGSSKMEVEMKPDKVFLSDSPVLTFFNMEKKYLNNEADKVFVVVQNPGNFTNPRRRDEFLGFVQDIENLDDSSIGFQSTSLILIKYMQYLEIHMFENKVSGFQKHRSEQFSYKMLPRFLEENSGWRAAIHINESECAVDHPRCIQEFLFTTAFRGSSNVSERAERLAKWRFLSAEYADFNITTYNGYNYLCDQLTTVGSIAVATVLTTLVCLAVICIMFIGEAGSILSALLTVFSINAGVFSIMALIGINLDAVALSGLLMAVGFSVDYTAHISYHFAKFSRHDYAERIRLTLLSVGWPSGEACLTTSAASLILMLNNSQLIDTFAKIVLIVILLGFIHAIFLLPVLLITVNRIVEFIVGGKEKPKDIVVKS</sequence>
<feature type="transmembrane region" description="Helical" evidence="8">
    <location>
        <begin position="367"/>
        <end position="384"/>
    </location>
</feature>
<evidence type="ECO:0000256" key="4">
    <source>
        <dbReference type="ARBA" id="ARBA00022989"/>
    </source>
</evidence>
<evidence type="ECO:0000256" key="7">
    <source>
        <dbReference type="SAM" id="MobiDB-lite"/>
    </source>
</evidence>
<keyword evidence="4 8" id="KW-1133">Transmembrane helix</keyword>
<feature type="compositionally biased region" description="Pro residues" evidence="7">
    <location>
        <begin position="75"/>
        <end position="84"/>
    </location>
</feature>
<evidence type="ECO:0000256" key="2">
    <source>
        <dbReference type="ARBA" id="ARBA00005585"/>
    </source>
</evidence>
<dbReference type="WBParaSite" id="L893_g11302.t1">
    <property type="protein sequence ID" value="L893_g11302.t1"/>
    <property type="gene ID" value="L893_g11302"/>
</dbReference>
<dbReference type="PANTHER" id="PTHR10796:SF112">
    <property type="entry name" value="PATCHED-RELATED PROTEIN 18"/>
    <property type="match status" value="1"/>
</dbReference>
<protein>
    <submittedName>
        <fullName evidence="11">SSD domain-containing protein</fullName>
    </submittedName>
</protein>
<dbReference type="Proteomes" id="UP000095287">
    <property type="component" value="Unplaced"/>
</dbReference>
<feature type="transmembrane region" description="Helical" evidence="8">
    <location>
        <begin position="559"/>
        <end position="577"/>
    </location>
</feature>
<dbReference type="Pfam" id="PF02460">
    <property type="entry name" value="Patched"/>
    <property type="match status" value="1"/>
</dbReference>
<dbReference type="InterPro" id="IPR000731">
    <property type="entry name" value="SSD"/>
</dbReference>
<evidence type="ECO:0000256" key="1">
    <source>
        <dbReference type="ARBA" id="ARBA00004141"/>
    </source>
</evidence>
<organism evidence="10 11">
    <name type="scientific">Steinernema glaseri</name>
    <dbReference type="NCBI Taxonomy" id="37863"/>
    <lineage>
        <taxon>Eukaryota</taxon>
        <taxon>Metazoa</taxon>
        <taxon>Ecdysozoa</taxon>
        <taxon>Nematoda</taxon>
        <taxon>Chromadorea</taxon>
        <taxon>Rhabditida</taxon>
        <taxon>Tylenchina</taxon>
        <taxon>Panagrolaimomorpha</taxon>
        <taxon>Strongyloidoidea</taxon>
        <taxon>Steinernematidae</taxon>
        <taxon>Steinernema</taxon>
    </lineage>
</organism>
<evidence type="ECO:0000256" key="6">
    <source>
        <dbReference type="ARBA" id="ARBA00023180"/>
    </source>
</evidence>
<feature type="transmembrane region" description="Helical" evidence="8">
    <location>
        <begin position="772"/>
        <end position="795"/>
    </location>
</feature>
<feature type="transmembrane region" description="Helical" evidence="8">
    <location>
        <begin position="426"/>
        <end position="445"/>
    </location>
</feature>
<feature type="transmembrane region" description="Helical" evidence="8">
    <location>
        <begin position="466"/>
        <end position="486"/>
    </location>
</feature>
<dbReference type="GO" id="GO:0018996">
    <property type="term" value="P:molting cycle, collagen and cuticulin-based cuticle"/>
    <property type="evidence" value="ECO:0007669"/>
    <property type="project" value="TreeGrafter"/>
</dbReference>
<evidence type="ECO:0000259" key="9">
    <source>
        <dbReference type="PROSITE" id="PS50156"/>
    </source>
</evidence>
<dbReference type="GO" id="GO:0030659">
    <property type="term" value="C:cytoplasmic vesicle membrane"/>
    <property type="evidence" value="ECO:0007669"/>
    <property type="project" value="TreeGrafter"/>
</dbReference>
<dbReference type="SUPFAM" id="SSF82866">
    <property type="entry name" value="Multidrug efflux transporter AcrB transmembrane domain"/>
    <property type="match status" value="2"/>
</dbReference>
<feature type="domain" description="SSD" evidence="9">
    <location>
        <begin position="406"/>
        <end position="523"/>
    </location>
</feature>
<feature type="transmembrane region" description="Helical" evidence="8">
    <location>
        <begin position="828"/>
        <end position="846"/>
    </location>
</feature>
<comment type="subcellular location">
    <subcellularLocation>
        <location evidence="1">Membrane</location>
        <topology evidence="1">Multi-pass membrane protein</topology>
    </subcellularLocation>
</comment>
<dbReference type="GO" id="GO:0005886">
    <property type="term" value="C:plasma membrane"/>
    <property type="evidence" value="ECO:0007669"/>
    <property type="project" value="TreeGrafter"/>
</dbReference>
<keyword evidence="3 8" id="KW-0812">Transmembrane</keyword>
<name>A0A1I7Y070_9BILA</name>
<dbReference type="InterPro" id="IPR051697">
    <property type="entry name" value="Patched_domain-protein"/>
</dbReference>
<proteinExistence type="inferred from homology"/>